<reference evidence="1" key="4">
    <citation type="submission" date="2025-08" db="UniProtKB">
        <authorList>
            <consortium name="Ensembl"/>
        </authorList>
    </citation>
    <scope>IDENTIFICATION</scope>
</reference>
<keyword evidence="3 4" id="KW-1267">Proteomics identification</keyword>
<organism evidence="1 2">
    <name type="scientific">Homo sapiens</name>
    <name type="common">Human</name>
    <dbReference type="NCBI Taxonomy" id="9606"/>
    <lineage>
        <taxon>Eukaryota</taxon>
        <taxon>Metazoa</taxon>
        <taxon>Chordata</taxon>
        <taxon>Craniata</taxon>
        <taxon>Vertebrata</taxon>
        <taxon>Euteleostomi</taxon>
        <taxon>Mammalia</taxon>
        <taxon>Eutheria</taxon>
        <taxon>Euarchontoglires</taxon>
        <taxon>Primates</taxon>
        <taxon>Haplorrhini</taxon>
        <taxon>Catarrhini</taxon>
        <taxon>Hominidae</taxon>
        <taxon>Homo</taxon>
    </lineage>
</organism>
<reference evidence="1 2" key="2">
    <citation type="journal article" date="2004" name="Nature">
        <title>The DNA sequence and analysis of human chromosome 13.</title>
        <authorList>
            <person name="Dunham A."/>
            <person name="Matthews L.H."/>
            <person name="Burton J."/>
            <person name="Ashurst J.L."/>
            <person name="Howe K.L."/>
            <person name="Ashcroft K.J."/>
            <person name="Beare D.M."/>
            <person name="Burford D.C."/>
            <person name="Hunt S.E."/>
            <person name="Griffiths-Jones S."/>
            <person name="Jones M.C."/>
            <person name="Keenan S.J."/>
            <person name="Oliver K."/>
            <person name="Scott C.E."/>
            <person name="Ainscough R."/>
            <person name="Almeida J.P."/>
            <person name="Ambrose K.D."/>
            <person name="Andrews D.T."/>
            <person name="Ashwell R.I."/>
            <person name="Babbage A.K."/>
            <person name="Bagguley C.L."/>
            <person name="Bailey J."/>
            <person name="Bannerjee R."/>
            <person name="Barlow K.F."/>
            <person name="Bates K."/>
            <person name="Beasley H."/>
            <person name="Bird C.P."/>
            <person name="Bray-Allen S."/>
            <person name="Brown A.J."/>
            <person name="Brown J.Y."/>
            <person name="Burrill W."/>
            <person name="Carder C."/>
            <person name="Carter N.P."/>
            <person name="Chapman J.C."/>
            <person name="Clamp M.E."/>
            <person name="Clark S.Y."/>
            <person name="Clarke G."/>
            <person name="Clee C.M."/>
            <person name="Clegg S.C."/>
            <person name="Cobley V."/>
            <person name="Collins J.E."/>
            <person name="Corby N."/>
            <person name="Coville G.J."/>
            <person name="Deloukas P."/>
            <person name="Dhami P."/>
            <person name="Dunham I."/>
            <person name="Dunn M."/>
            <person name="Earthrowl M.E."/>
            <person name="Ellington A.G."/>
            <person name="Faulkner L."/>
            <person name="Frankish A.G."/>
            <person name="Frankland J."/>
            <person name="French L."/>
            <person name="Garner P."/>
            <person name="Garnett J."/>
            <person name="Gilbert J.G."/>
            <person name="Gilson C.J."/>
            <person name="Ghori J."/>
            <person name="Grafham D.V."/>
            <person name="Gribble S.M."/>
            <person name="Griffiths C."/>
            <person name="Hall R.E."/>
            <person name="Hammond S."/>
            <person name="Harley J.L."/>
            <person name="Hart E.A."/>
            <person name="Heath P.D."/>
            <person name="Howden P.J."/>
            <person name="Huckle E.J."/>
            <person name="Hunt P.J."/>
            <person name="Hunt A.R."/>
            <person name="Johnson C."/>
            <person name="Johnson D."/>
            <person name="Kay M."/>
            <person name="Kimberley A.M."/>
            <person name="King A."/>
            <person name="Laird G.K."/>
            <person name="Langford C.J."/>
            <person name="Lawlor S."/>
            <person name="Leongamornlert D.A."/>
            <person name="Lloyd D.M."/>
            <person name="Lloyd C."/>
            <person name="Loveland J.E."/>
            <person name="Lovell J."/>
            <person name="Martin S."/>
            <person name="Mashreghi-Mohammadi M."/>
            <person name="McLaren S.J."/>
            <person name="McMurray A."/>
            <person name="Milne S."/>
            <person name="Moore M.J."/>
            <person name="Nickerson T."/>
            <person name="Palmer S.A."/>
            <person name="Pearce A.V."/>
            <person name="Peck A.I."/>
            <person name="Pelan S."/>
            <person name="Phillimore B."/>
            <person name="Porter K.M."/>
            <person name="Rice C.M."/>
            <person name="Searle S."/>
            <person name="Sehra H.K."/>
            <person name="Shownkeen R."/>
            <person name="Skuce C.D."/>
            <person name="Smith M."/>
            <person name="Steward C.A."/>
            <person name="Sycamore N."/>
            <person name="Tester J."/>
            <person name="Thomas D.W."/>
            <person name="Tracey A."/>
            <person name="Tromans A."/>
            <person name="Tubby B."/>
            <person name="Wall M."/>
            <person name="Wallis J.M."/>
            <person name="West A.P."/>
            <person name="Whitehead S.L."/>
            <person name="Willey D.L."/>
            <person name="Wilming L."/>
            <person name="Wray P.W."/>
            <person name="Wright M.W."/>
            <person name="Young L."/>
            <person name="Coulson A."/>
            <person name="Durbin R."/>
            <person name="Hubbard T."/>
            <person name="Sulston J.E."/>
            <person name="Beck S."/>
            <person name="Bentley D.R."/>
            <person name="Rogers J."/>
            <person name="Ross M.T."/>
        </authorList>
    </citation>
    <scope>NUCLEOTIDE SEQUENCE [LARGE SCALE GENOMIC DNA]</scope>
</reference>
<accession>A0A2R8Y725</accession>
<dbReference type="OrthoDB" id="196847at2759"/>
<dbReference type="ChiTaRS" id="PCCA">
    <property type="organism name" value="human"/>
</dbReference>
<gene>
    <name evidence="1" type="primary">PCCA</name>
</gene>
<dbReference type="HGNC" id="HGNC:8653">
    <property type="gene designation" value="PCCA"/>
</dbReference>
<dbReference type="AlphaFoldDB" id="A0A2R8Y725"/>
<dbReference type="EMBL" id="AL356575">
    <property type="status" value="NOT_ANNOTATED_CDS"/>
    <property type="molecule type" value="Genomic_DNA"/>
</dbReference>
<dbReference type="ExpressionAtlas" id="A0A2R8Y725">
    <property type="expression patterns" value="baseline and differential"/>
</dbReference>
<proteinExistence type="evidence at protein level"/>
<keyword evidence="2" id="KW-1185">Reference proteome</keyword>
<name>A0A2R8Y725_HUMAN</name>
<dbReference type="Ensembl" id="ENST00000647303.1">
    <property type="protein sequence ID" value="ENSP00000495663.1"/>
    <property type="gene ID" value="ENSG00000175198.17"/>
</dbReference>
<reference evidence="1 2" key="1">
    <citation type="journal article" date="2001" name="Nature">
        <title>Initial sequencing and analysis of the human genome.</title>
        <authorList>
            <consortium name="International Human Genome Sequencing Consortium"/>
            <person name="Lander E.S."/>
            <person name="Linton L.M."/>
            <person name="Birren B."/>
            <person name="Nusbaum C."/>
            <person name="Zody M.C."/>
            <person name="Baldwin J."/>
            <person name="Devon K."/>
            <person name="Dewar K."/>
            <person name="Doyle M."/>
            <person name="FitzHugh W."/>
            <person name="Funke R."/>
            <person name="Gage D."/>
            <person name="Harris K."/>
            <person name="Heaford A."/>
            <person name="Howland J."/>
            <person name="Kann L."/>
            <person name="Lehoczky J."/>
            <person name="LeVine R."/>
            <person name="McEwan P."/>
            <person name="McKernan K."/>
            <person name="Meldrim J."/>
            <person name="Mesirov J.P."/>
            <person name="Miranda C."/>
            <person name="Morris W."/>
            <person name="Naylor J."/>
            <person name="Raymond C."/>
            <person name="Rosetti M."/>
            <person name="Santos R."/>
            <person name="Sheridan A."/>
            <person name="Sougnez C."/>
            <person name="Stange-Thomann N."/>
            <person name="Stojanovic N."/>
            <person name="Subramanian A."/>
            <person name="Wyman D."/>
            <person name="Rogers J."/>
            <person name="Sulston J."/>
            <person name="Ainscough R."/>
            <person name="Beck S."/>
            <person name="Bentley D."/>
            <person name="Burton J."/>
            <person name="Clee C."/>
            <person name="Carter N."/>
            <person name="Coulson A."/>
            <person name="Deadman R."/>
            <person name="Deloukas P."/>
            <person name="Dunham A."/>
            <person name="Dunham I."/>
            <person name="Durbin R."/>
            <person name="French L."/>
            <person name="Grafham D."/>
            <person name="Gregory S."/>
            <person name="Hubbard T."/>
            <person name="Humphray S."/>
            <person name="Hunt A."/>
            <person name="Jones M."/>
            <person name="Lloyd C."/>
            <person name="McMurray A."/>
            <person name="Matthews L."/>
            <person name="Mercer S."/>
            <person name="Milne S."/>
            <person name="Mullikin J.C."/>
            <person name="Mungall A."/>
            <person name="Plumb R."/>
            <person name="Ross M."/>
            <person name="Shownkeen R."/>
            <person name="Sims S."/>
            <person name="Waterston R.H."/>
            <person name="Wilson R.K."/>
            <person name="Hillier L.W."/>
            <person name="McPherson J.D."/>
            <person name="Marra M.A."/>
            <person name="Mardis E.R."/>
            <person name="Fulton L.A."/>
            <person name="Chinwalla A.T."/>
            <person name="Pepin K.H."/>
            <person name="Gish W.R."/>
            <person name="Chissoe S.L."/>
            <person name="Wendl M.C."/>
            <person name="Delehaunty K.D."/>
            <person name="Miner T.L."/>
            <person name="Delehaunty A."/>
            <person name="Kramer J.B."/>
            <person name="Cook L.L."/>
            <person name="Fulton R.S."/>
            <person name="Johnson D.L."/>
            <person name="Minx P.J."/>
            <person name="Clifton S.W."/>
            <person name="Hawkins T."/>
            <person name="Branscomb E."/>
            <person name="Predki P."/>
            <person name="Richardson P."/>
            <person name="Wenning S."/>
            <person name="Slezak T."/>
            <person name="Doggett N."/>
            <person name="Cheng J.F."/>
            <person name="Olsen A."/>
            <person name="Lucas S."/>
            <person name="Elkin C."/>
            <person name="Uberbacher E."/>
            <person name="Frazier M."/>
            <person name="Gibbs R.A."/>
            <person name="Muzny D.M."/>
            <person name="Scherer S.E."/>
            <person name="Bouck J.B."/>
            <person name="Sodergren E.J."/>
            <person name="Worley K.C."/>
            <person name="Rives C.M."/>
            <person name="Gorrell J.H."/>
            <person name="Metzker M.L."/>
            <person name="Naylor S.L."/>
            <person name="Kucherlapati R.S."/>
            <person name="Nelson D.L."/>
            <person name="Weinstock G.M."/>
            <person name="Sakaki Y."/>
            <person name="Fujiyama A."/>
            <person name="Hattori M."/>
            <person name="Yada T."/>
            <person name="Toyoda A."/>
            <person name="Itoh T."/>
            <person name="Kawagoe C."/>
            <person name="Watanabe H."/>
            <person name="Totoki Y."/>
            <person name="Taylor T."/>
            <person name="Weissenbach J."/>
            <person name="Heilig R."/>
            <person name="Saurin W."/>
            <person name="Artiguenave F."/>
            <person name="Brottier P."/>
            <person name="Bruls T."/>
            <person name="Pelletier E."/>
            <person name="Robert C."/>
            <person name="Wincker P."/>
            <person name="Smith D.R."/>
            <person name="Doucette-Stamm L."/>
            <person name="Rubenfield M."/>
            <person name="Weinstock K."/>
            <person name="Lee H.M."/>
            <person name="Dubois J."/>
            <person name="Rosenthal A."/>
            <person name="Platzer M."/>
            <person name="Nyakatura G."/>
            <person name="Taudien S."/>
            <person name="Rump A."/>
            <person name="Yang H."/>
            <person name="Yu J."/>
            <person name="Wang J."/>
            <person name="Huang G."/>
            <person name="Gu J."/>
            <person name="Hood L."/>
            <person name="Rowen L."/>
            <person name="Madan A."/>
            <person name="Qin S."/>
            <person name="Davis R.W."/>
            <person name="Federspiel N.A."/>
            <person name="Abola A.P."/>
            <person name="Proctor M.J."/>
            <person name="Myers R.M."/>
            <person name="Schmutz J."/>
            <person name="Dickson M."/>
            <person name="Grimwood J."/>
            <person name="Cox D.R."/>
            <person name="Olson M.V."/>
            <person name="Kaul R."/>
            <person name="Raymond C."/>
            <person name="Shimizu N."/>
            <person name="Kawasaki K."/>
            <person name="Minoshima S."/>
            <person name="Evans G.A."/>
            <person name="Athanasiou M."/>
            <person name="Schultz R."/>
            <person name="Roe B.A."/>
            <person name="Chen F."/>
            <person name="Pan H."/>
            <person name="Ramser J."/>
            <person name="Lehrach H."/>
            <person name="Reinhardt R."/>
            <person name="McCombie W.R."/>
            <person name="de la Bastide M."/>
            <person name="Dedhia N."/>
            <person name="Blocker H."/>
            <person name="Hornischer K."/>
            <person name="Nordsiek G."/>
            <person name="Agarwala R."/>
            <person name="Aravind L."/>
            <person name="Bailey J.A."/>
            <person name="Bateman A."/>
            <person name="Batzoglou S."/>
            <person name="Birney E."/>
            <person name="Bork P."/>
            <person name="Brown D.G."/>
            <person name="Burge C.B."/>
            <person name="Cerutti L."/>
            <person name="Chen H.C."/>
            <person name="Church D."/>
            <person name="Clamp M."/>
            <person name="Copley R.R."/>
            <person name="Doerks T."/>
            <person name="Eddy S.R."/>
            <person name="Eichler E.E."/>
            <person name="Furey T.S."/>
            <person name="Galagan J."/>
            <person name="Gilbert J.G."/>
            <person name="Harmon C."/>
            <person name="Hayashizaki Y."/>
            <person name="Haussler D."/>
            <person name="Hermjakob H."/>
            <person name="Hokamp K."/>
            <person name="Jang W."/>
            <person name="Johnson L.S."/>
            <person name="Jones T.A."/>
            <person name="Kasif S."/>
            <person name="Kaspryzk A."/>
            <person name="Kennedy S."/>
            <person name="Kent W.J."/>
            <person name="Kitts P."/>
            <person name="Koonin E.V."/>
            <person name="Korf I."/>
            <person name="Kulp D."/>
            <person name="Lancet D."/>
            <person name="Lowe T.M."/>
            <person name="McLysaght A."/>
            <person name="Mikkelsen T."/>
            <person name="Moran J.V."/>
            <person name="Mulder N."/>
            <person name="Pollara V.J."/>
            <person name="Ponting C.P."/>
            <person name="Schuler G."/>
            <person name="Schultz J."/>
            <person name="Slater G."/>
            <person name="Smit A.F."/>
            <person name="Stupka E."/>
            <person name="Szustakowski J."/>
            <person name="Thierry-Mieg D."/>
            <person name="Thierry-Mieg J."/>
            <person name="Wagner L."/>
            <person name="Wallis J."/>
            <person name="Wheeler R."/>
            <person name="Williams A."/>
            <person name="Wolf Y.I."/>
            <person name="Wolfe K.H."/>
            <person name="Yang S.P."/>
            <person name="Yeh R.F."/>
            <person name="Collins F."/>
            <person name="Guyer M.S."/>
            <person name="Peterson J."/>
            <person name="Felsenfeld A."/>
            <person name="Wetterstrand K.A."/>
            <person name="Patrinos A."/>
            <person name="Morgan M.J."/>
            <person name="de Jong P."/>
            <person name="Catanese J.J."/>
            <person name="Osoegawa K."/>
            <person name="Shizuya H."/>
            <person name="Choi S."/>
            <person name="Chen Y.J."/>
        </authorList>
    </citation>
    <scope>NUCLEOTIDE SEQUENCE [LARGE SCALE GENOMIC DNA]</scope>
</reference>
<evidence type="ECO:0000313" key="2">
    <source>
        <dbReference type="Proteomes" id="UP000005640"/>
    </source>
</evidence>
<reference evidence="1 2" key="3">
    <citation type="journal article" date="2004" name="Nature">
        <title>Finishing the euchromatic sequence of the human genome.</title>
        <authorList>
            <consortium name="International Human Genome Sequencing Consortium"/>
        </authorList>
    </citation>
    <scope>NUCLEOTIDE SEQUENCE [LARGE SCALE GENOMIC DNA]</scope>
</reference>
<dbReference type="EMBL" id="AL136526">
    <property type="status" value="NOT_ANNOTATED_CDS"/>
    <property type="molecule type" value="Genomic_DNA"/>
</dbReference>
<evidence type="ECO:0007829" key="3">
    <source>
        <dbReference type="PeptideAtlas" id="A0A2R8Y725"/>
    </source>
</evidence>
<protein>
    <submittedName>
        <fullName evidence="1">Propionyl-CoA carboxylase subunit alpha</fullName>
    </submittedName>
</protein>
<dbReference type="EMBL" id="AL355338">
    <property type="status" value="NOT_ANNOTATED_CDS"/>
    <property type="molecule type" value="Genomic_DNA"/>
</dbReference>
<dbReference type="Proteomes" id="UP000005640">
    <property type="component" value="Chromosome 13"/>
</dbReference>
<evidence type="ECO:0000313" key="1">
    <source>
        <dbReference type="Ensembl" id="ENSP00000495663.1"/>
    </source>
</evidence>
<evidence type="ECO:0007829" key="4">
    <source>
        <dbReference type="ProteomicsDB" id="A0A2R8Y725"/>
    </source>
</evidence>
<dbReference type="Bgee" id="ENSG00000175198">
    <property type="expression patterns" value="Expressed in right lobe of liver and 200 other cell types or tissues"/>
</dbReference>
<dbReference type="EMBL" id="AL353697">
    <property type="status" value="NOT_ANNOTATED_CDS"/>
    <property type="molecule type" value="Genomic_DNA"/>
</dbReference>
<dbReference type="GeneTree" id="ENSGT00940000156083"/>
<sequence length="82" mass="8980">MAGFWVGTAPLVAAGRRGRWPPQQLMLSAALRTLKHVLYYSRQCLMVSRNLGSVGYDPNEKDLKILQVFGSSSFALLSPAAL</sequence>
<dbReference type="VEuPathDB" id="HostDB:ENSG00000175198"/>
<dbReference type="OpenTargets" id="ENSG00000175198"/>
<dbReference type="Ensembl" id="ENST00000647303.1">
    <property type="protein sequence ID" value="ENSP00000495663.1"/>
    <property type="gene ID" value="ENSG00000175198.18"/>
</dbReference>
<dbReference type="MassIVE" id="A0A2R8Y725"/>
<reference evidence="1" key="5">
    <citation type="submission" date="2025-09" db="UniProtKB">
        <authorList>
            <consortium name="Ensembl"/>
        </authorList>
    </citation>
    <scope>IDENTIFICATION</scope>
</reference>